<dbReference type="InterPro" id="IPR016032">
    <property type="entry name" value="Sig_transdc_resp-reg_C-effctor"/>
</dbReference>
<dbReference type="EMBL" id="FOHU01000002">
    <property type="protein sequence ID" value="SES82907.1"/>
    <property type="molecule type" value="Genomic_DNA"/>
</dbReference>
<evidence type="ECO:0000313" key="2">
    <source>
        <dbReference type="EMBL" id="SES82907.1"/>
    </source>
</evidence>
<dbReference type="AlphaFoldDB" id="A0A1H9ZMK6"/>
<dbReference type="Gene3D" id="1.10.10.10">
    <property type="entry name" value="Winged helix-like DNA-binding domain superfamily/Winged helix DNA-binding domain"/>
    <property type="match status" value="1"/>
</dbReference>
<dbReference type="SMART" id="SM01043">
    <property type="entry name" value="BTAD"/>
    <property type="match status" value="1"/>
</dbReference>
<dbReference type="GO" id="GO:0003677">
    <property type="term" value="F:DNA binding"/>
    <property type="evidence" value="ECO:0007669"/>
    <property type="project" value="UniProtKB-KW"/>
</dbReference>
<proteinExistence type="predicted"/>
<feature type="domain" description="Bacterial transcriptional activator" evidence="1">
    <location>
        <begin position="103"/>
        <end position="248"/>
    </location>
</feature>
<evidence type="ECO:0000313" key="3">
    <source>
        <dbReference type="Proteomes" id="UP000199568"/>
    </source>
</evidence>
<dbReference type="PANTHER" id="PTHR35807">
    <property type="entry name" value="TRANSCRIPTIONAL REGULATOR REDD-RELATED"/>
    <property type="match status" value="1"/>
</dbReference>
<dbReference type="Pfam" id="PF03704">
    <property type="entry name" value="BTAD"/>
    <property type="match status" value="1"/>
</dbReference>
<dbReference type="STRING" id="426128.SAMN05660297_00635"/>
<keyword evidence="2" id="KW-0238">DNA-binding</keyword>
<sequence length="378" mass="43746">MLRFQFLGEPKVLVKEEEINKEISSKGVGILAYLVSHRGQRVSRDRIASIFWNESTRQSSKYNFRYTLWSIKKALKDRGIKEEIILTPDKESCSFAEKGPWKSDTVQLEKVIETIRNEGASLAHYKDIIHLYGGEFLKDIPLRGNPELDDWIIYERERLQKLYFDGLTLLAQYFSHIGQYAKGITCLQKLLYINPLQEQLHKQLMELYYLKGDRVKALQQYEKCVEVLRSELNISPMEDMKELYHSIKTQQEEGKGYTSSKVIYNNINYFVMAEIIEKVVGVYPEALGELPNGILWELSKLVPSLEKYPQAAPMYYQSQEIEKLRIFKGTAELLEKAQALGELPAIEIKGEVDNASSQFLKYISVNHANLQITIKKNT</sequence>
<dbReference type="InterPro" id="IPR051677">
    <property type="entry name" value="AfsR-DnrI-RedD_regulator"/>
</dbReference>
<dbReference type="InterPro" id="IPR011990">
    <property type="entry name" value="TPR-like_helical_dom_sf"/>
</dbReference>
<dbReference type="Gene3D" id="1.25.40.10">
    <property type="entry name" value="Tetratricopeptide repeat domain"/>
    <property type="match status" value="1"/>
</dbReference>
<gene>
    <name evidence="2" type="ORF">SAMN05660297_00635</name>
</gene>
<reference evidence="2 3" key="1">
    <citation type="submission" date="2016-10" db="EMBL/GenBank/DDBJ databases">
        <authorList>
            <person name="de Groot N.N."/>
        </authorList>
    </citation>
    <scope>NUCLEOTIDE SEQUENCE [LARGE SCALE GENOMIC DNA]</scope>
    <source>
        <strain evidence="2 3">DSM 18979</strain>
    </source>
</reference>
<accession>A0A1H9ZMK6</accession>
<dbReference type="InterPro" id="IPR036388">
    <property type="entry name" value="WH-like_DNA-bd_sf"/>
</dbReference>
<dbReference type="SUPFAM" id="SSF46894">
    <property type="entry name" value="C-terminal effector domain of the bipartite response regulators"/>
    <property type="match status" value="1"/>
</dbReference>
<name>A0A1H9ZMK6_9FIRM</name>
<evidence type="ECO:0000259" key="1">
    <source>
        <dbReference type="SMART" id="SM01043"/>
    </source>
</evidence>
<dbReference type="GO" id="GO:0006355">
    <property type="term" value="P:regulation of DNA-templated transcription"/>
    <property type="evidence" value="ECO:0007669"/>
    <property type="project" value="InterPro"/>
</dbReference>
<keyword evidence="3" id="KW-1185">Reference proteome</keyword>
<dbReference type="SUPFAM" id="SSF48452">
    <property type="entry name" value="TPR-like"/>
    <property type="match status" value="1"/>
</dbReference>
<organism evidence="2 3">
    <name type="scientific">Natronincola peptidivorans</name>
    <dbReference type="NCBI Taxonomy" id="426128"/>
    <lineage>
        <taxon>Bacteria</taxon>
        <taxon>Bacillati</taxon>
        <taxon>Bacillota</taxon>
        <taxon>Clostridia</taxon>
        <taxon>Peptostreptococcales</taxon>
        <taxon>Natronincolaceae</taxon>
        <taxon>Natronincola</taxon>
    </lineage>
</organism>
<dbReference type="OrthoDB" id="190810at2"/>
<protein>
    <submittedName>
        <fullName evidence="2">DNA-binding transcriptional activator of the SARP family</fullName>
    </submittedName>
</protein>
<dbReference type="RefSeq" id="WP_090439215.1">
    <property type="nucleotide sequence ID" value="NZ_FOHU01000002.1"/>
</dbReference>
<dbReference type="Proteomes" id="UP000199568">
    <property type="component" value="Unassembled WGS sequence"/>
</dbReference>
<dbReference type="InterPro" id="IPR005158">
    <property type="entry name" value="BTAD"/>
</dbReference>